<sequence length="247" mass="27445">MPTIDQEDRIIRPLGARLPDHATTPDLRGWGPPPFLNIVTRSLAYIRGTGLSFSPSRIYSHTRPHASPAYKHLVTKQTVKPTRQHNTPRATQQNTRSATATGRRPTDADAAAPGAETERERRELAKTTGGARRRAPRYRPRPSALGRPMGGSLVSMLRWPPDLGLPSLAALLPSPPAHLRLRVQEWWQWQWWSPEQLGAAAARRWPELVRDVPLLVDSALWGVVTAVESVALVSMMCCFFLCCGCTL</sequence>
<dbReference type="eggNOG" id="ENOG502SCV3">
    <property type="taxonomic scope" value="Eukaryota"/>
</dbReference>
<dbReference type="InParanoid" id="K4AE85"/>
<dbReference type="AlphaFoldDB" id="K4AE85"/>
<dbReference type="Proteomes" id="UP000004995">
    <property type="component" value="Unassembled WGS sequence"/>
</dbReference>
<reference evidence="3" key="1">
    <citation type="journal article" date="2012" name="Nat. Biotechnol.">
        <title>Reference genome sequence of the model plant Setaria.</title>
        <authorList>
            <person name="Bennetzen J.L."/>
            <person name="Schmutz J."/>
            <person name="Wang H."/>
            <person name="Percifield R."/>
            <person name="Hawkins J."/>
            <person name="Pontaroli A.C."/>
            <person name="Estep M."/>
            <person name="Feng L."/>
            <person name="Vaughn J.N."/>
            <person name="Grimwood J."/>
            <person name="Jenkins J."/>
            <person name="Barry K."/>
            <person name="Lindquist E."/>
            <person name="Hellsten U."/>
            <person name="Deshpande S."/>
            <person name="Wang X."/>
            <person name="Wu X."/>
            <person name="Mitros T."/>
            <person name="Triplett J."/>
            <person name="Yang X."/>
            <person name="Ye C.Y."/>
            <person name="Mauro-Herrera M."/>
            <person name="Wang L."/>
            <person name="Li P."/>
            <person name="Sharma M."/>
            <person name="Sharma R."/>
            <person name="Ronald P.C."/>
            <person name="Panaud O."/>
            <person name="Kellogg E.A."/>
            <person name="Brutnell T.P."/>
            <person name="Doust A.N."/>
            <person name="Tuskan G.A."/>
            <person name="Rokhsar D."/>
            <person name="Devos K.M."/>
        </authorList>
    </citation>
    <scope>NUCLEOTIDE SEQUENCE [LARGE SCALE GENOMIC DNA]</scope>
    <source>
        <strain evidence="3">cv. Yugu1</strain>
    </source>
</reference>
<evidence type="ECO:0000313" key="2">
    <source>
        <dbReference type="EnsemblPlants" id="KQK91151"/>
    </source>
</evidence>
<evidence type="ECO:0000313" key="3">
    <source>
        <dbReference type="Proteomes" id="UP000004995"/>
    </source>
</evidence>
<keyword evidence="3" id="KW-1185">Reference proteome</keyword>
<name>K4AE85_SETIT</name>
<feature type="compositionally biased region" description="Basic and acidic residues" evidence="1">
    <location>
        <begin position="116"/>
        <end position="125"/>
    </location>
</feature>
<feature type="compositionally biased region" description="Basic residues" evidence="1">
    <location>
        <begin position="131"/>
        <end position="140"/>
    </location>
</feature>
<dbReference type="Gramene" id="KQK91151">
    <property type="protein sequence ID" value="KQK91151"/>
    <property type="gene ID" value="SETIT_037192mg"/>
</dbReference>
<protein>
    <submittedName>
        <fullName evidence="2">Uncharacterized protein</fullName>
    </submittedName>
</protein>
<proteinExistence type="predicted"/>
<dbReference type="EnsemblPlants" id="KQK91151">
    <property type="protein sequence ID" value="KQK91151"/>
    <property type="gene ID" value="SETIT_037192mg"/>
</dbReference>
<feature type="compositionally biased region" description="Polar residues" evidence="1">
    <location>
        <begin position="77"/>
        <end position="100"/>
    </location>
</feature>
<evidence type="ECO:0000256" key="1">
    <source>
        <dbReference type="SAM" id="MobiDB-lite"/>
    </source>
</evidence>
<dbReference type="PANTHER" id="PTHR33726:SF19">
    <property type="entry name" value="OS03G0313800 PROTEIN"/>
    <property type="match status" value="1"/>
</dbReference>
<dbReference type="PANTHER" id="PTHR33726">
    <property type="entry name" value="TRANSMEMBRANE PROTEIN"/>
    <property type="match status" value="1"/>
</dbReference>
<reference evidence="2" key="2">
    <citation type="submission" date="2018-08" db="UniProtKB">
        <authorList>
            <consortium name="EnsemblPlants"/>
        </authorList>
    </citation>
    <scope>IDENTIFICATION</scope>
    <source>
        <strain evidence="2">Yugu1</strain>
    </source>
</reference>
<feature type="region of interest" description="Disordered" evidence="1">
    <location>
        <begin position="77"/>
        <end position="147"/>
    </location>
</feature>
<organism evidence="2 3">
    <name type="scientific">Setaria italica</name>
    <name type="common">Foxtail millet</name>
    <name type="synonym">Panicum italicum</name>
    <dbReference type="NCBI Taxonomy" id="4555"/>
    <lineage>
        <taxon>Eukaryota</taxon>
        <taxon>Viridiplantae</taxon>
        <taxon>Streptophyta</taxon>
        <taxon>Embryophyta</taxon>
        <taxon>Tracheophyta</taxon>
        <taxon>Spermatophyta</taxon>
        <taxon>Magnoliopsida</taxon>
        <taxon>Liliopsida</taxon>
        <taxon>Poales</taxon>
        <taxon>Poaceae</taxon>
        <taxon>PACMAD clade</taxon>
        <taxon>Panicoideae</taxon>
        <taxon>Panicodae</taxon>
        <taxon>Paniceae</taxon>
        <taxon>Cenchrinae</taxon>
        <taxon>Setaria</taxon>
    </lineage>
</organism>
<dbReference type="HOGENOM" id="CLU_1126119_0_0_1"/>
<dbReference type="EMBL" id="AGNK02006010">
    <property type="status" value="NOT_ANNOTATED_CDS"/>
    <property type="molecule type" value="Genomic_DNA"/>
</dbReference>
<accession>K4AE85</accession>